<comment type="caution">
    <text evidence="11">The sequence shown here is derived from an EMBL/GenBank/DDBJ whole genome shotgun (WGS) entry which is preliminary data.</text>
</comment>
<dbReference type="InterPro" id="IPR007315">
    <property type="entry name" value="PIG-V/Gpi18"/>
</dbReference>
<keyword evidence="7" id="KW-0256">Endoplasmic reticulum</keyword>
<dbReference type="PANTHER" id="PTHR12468">
    <property type="entry name" value="GPI MANNOSYLTRANSFERASE 2"/>
    <property type="match status" value="1"/>
</dbReference>
<evidence type="ECO:0000256" key="1">
    <source>
        <dbReference type="ARBA" id="ARBA00004477"/>
    </source>
</evidence>
<name>A0ABW5G710_9PSEU</name>
<evidence type="ECO:0000313" key="11">
    <source>
        <dbReference type="EMBL" id="MFD2421976.1"/>
    </source>
</evidence>
<keyword evidence="5" id="KW-0808">Transferase</keyword>
<evidence type="ECO:0000256" key="10">
    <source>
        <dbReference type="SAM" id="Phobius"/>
    </source>
</evidence>
<evidence type="ECO:0000256" key="5">
    <source>
        <dbReference type="ARBA" id="ARBA00022679"/>
    </source>
</evidence>
<keyword evidence="6 10" id="KW-0812">Transmembrane</keyword>
<evidence type="ECO:0000256" key="7">
    <source>
        <dbReference type="ARBA" id="ARBA00022824"/>
    </source>
</evidence>
<evidence type="ECO:0000256" key="9">
    <source>
        <dbReference type="ARBA" id="ARBA00023136"/>
    </source>
</evidence>
<feature type="transmembrane region" description="Helical" evidence="10">
    <location>
        <begin position="97"/>
        <end position="130"/>
    </location>
</feature>
<keyword evidence="9 10" id="KW-0472">Membrane</keyword>
<keyword evidence="8 10" id="KW-1133">Transmembrane helix</keyword>
<reference evidence="12" key="1">
    <citation type="journal article" date="2019" name="Int. J. Syst. Evol. Microbiol.">
        <title>The Global Catalogue of Microorganisms (GCM) 10K type strain sequencing project: providing services to taxonomists for standard genome sequencing and annotation.</title>
        <authorList>
            <consortium name="The Broad Institute Genomics Platform"/>
            <consortium name="The Broad Institute Genome Sequencing Center for Infectious Disease"/>
            <person name="Wu L."/>
            <person name="Ma J."/>
        </authorList>
    </citation>
    <scope>NUCLEOTIDE SEQUENCE [LARGE SCALE GENOMIC DNA]</scope>
    <source>
        <strain evidence="12">CGMCC 4.7645</strain>
    </source>
</reference>
<evidence type="ECO:0000256" key="2">
    <source>
        <dbReference type="ARBA" id="ARBA00004687"/>
    </source>
</evidence>
<dbReference type="EMBL" id="JBHUKR010000024">
    <property type="protein sequence ID" value="MFD2421976.1"/>
    <property type="molecule type" value="Genomic_DNA"/>
</dbReference>
<evidence type="ECO:0000256" key="8">
    <source>
        <dbReference type="ARBA" id="ARBA00022989"/>
    </source>
</evidence>
<dbReference type="Proteomes" id="UP001597417">
    <property type="component" value="Unassembled WGS sequence"/>
</dbReference>
<dbReference type="PANTHER" id="PTHR12468:SF2">
    <property type="entry name" value="GPI MANNOSYLTRANSFERASE 2"/>
    <property type="match status" value="1"/>
</dbReference>
<keyword evidence="4" id="KW-0328">Glycosyltransferase</keyword>
<feature type="transmembrane region" description="Helical" evidence="10">
    <location>
        <begin position="225"/>
        <end position="245"/>
    </location>
</feature>
<feature type="transmembrane region" description="Helical" evidence="10">
    <location>
        <begin position="184"/>
        <end position="213"/>
    </location>
</feature>
<accession>A0ABW5G710</accession>
<comment type="subcellular location">
    <subcellularLocation>
        <location evidence="1">Endoplasmic reticulum membrane</location>
        <topology evidence="1">Multi-pass membrane protein</topology>
    </subcellularLocation>
</comment>
<protein>
    <recommendedName>
        <fullName evidence="13">Mannosyltransferase (PIG-V)</fullName>
    </recommendedName>
</protein>
<organism evidence="11 12">
    <name type="scientific">Amycolatopsis pigmentata</name>
    <dbReference type="NCBI Taxonomy" id="450801"/>
    <lineage>
        <taxon>Bacteria</taxon>
        <taxon>Bacillati</taxon>
        <taxon>Actinomycetota</taxon>
        <taxon>Actinomycetes</taxon>
        <taxon>Pseudonocardiales</taxon>
        <taxon>Pseudonocardiaceae</taxon>
        <taxon>Amycolatopsis</taxon>
    </lineage>
</organism>
<proteinExistence type="predicted"/>
<evidence type="ECO:0000256" key="4">
    <source>
        <dbReference type="ARBA" id="ARBA00022676"/>
    </source>
</evidence>
<comment type="pathway">
    <text evidence="2">Glycolipid biosynthesis; glycosylphosphatidylinositol-anchor biosynthesis.</text>
</comment>
<keyword evidence="12" id="KW-1185">Reference proteome</keyword>
<dbReference type="RefSeq" id="WP_378270842.1">
    <property type="nucleotide sequence ID" value="NZ_JBHUKR010000024.1"/>
</dbReference>
<evidence type="ECO:0000256" key="3">
    <source>
        <dbReference type="ARBA" id="ARBA00022502"/>
    </source>
</evidence>
<evidence type="ECO:0000256" key="6">
    <source>
        <dbReference type="ARBA" id="ARBA00022692"/>
    </source>
</evidence>
<feature type="transmembrane region" description="Helical" evidence="10">
    <location>
        <begin position="20"/>
        <end position="46"/>
    </location>
</feature>
<keyword evidence="3" id="KW-0337">GPI-anchor biosynthesis</keyword>
<feature type="transmembrane region" description="Helical" evidence="10">
    <location>
        <begin position="312"/>
        <end position="329"/>
    </location>
</feature>
<evidence type="ECO:0000313" key="12">
    <source>
        <dbReference type="Proteomes" id="UP001597417"/>
    </source>
</evidence>
<feature type="transmembrane region" description="Helical" evidence="10">
    <location>
        <begin position="359"/>
        <end position="378"/>
    </location>
</feature>
<sequence length="385" mass="40277">MVLLGERGHVPVARLAHVRVLVQPTLVVLVVRGLGLLATWVMCLAVGRPVDFRAWDAFWYLGIAEHGYTGFDPALTYDAQGNYFPEAPMAFFPGYPLVVRLFGVLLGGHLLPAAIGVSVVASVVAGYGVARLARHAGAGRRGQVVAVTLTAGAPGSVVYAMAYPEALLVALAAWTLVAVLERRWVPAGLGAAAAGMVSPMAAGLMPVVLVTALPEIYRSRSPWRATVAVLGAIGGTTGYLVWVSMVATTPGGFFGIERKGWHTSFDFGATTASWVGQVVLHGGDVFVVATAAAVLASVPALLWLARFLPGPLWLYTVGTLAMALGSGGLEQDRLRLLLSAFPLLIALATRIAHTSGPATIAITGILVTCGLWLGAYSLSGWRYAI</sequence>
<feature type="transmembrane region" description="Helical" evidence="10">
    <location>
        <begin position="285"/>
        <end position="305"/>
    </location>
</feature>
<gene>
    <name evidence="11" type="ORF">ACFSXZ_37180</name>
</gene>
<feature type="transmembrane region" description="Helical" evidence="10">
    <location>
        <begin position="335"/>
        <end position="352"/>
    </location>
</feature>
<evidence type="ECO:0008006" key="13">
    <source>
        <dbReference type="Google" id="ProtNLM"/>
    </source>
</evidence>